<evidence type="ECO:0000313" key="2">
    <source>
        <dbReference type="Proteomes" id="UP000683925"/>
    </source>
</evidence>
<name>A0A8S1U9Z0_PAROT</name>
<dbReference type="AlphaFoldDB" id="A0A8S1U9Z0"/>
<dbReference type="OMA" id="PKTIYGD"/>
<organism evidence="1 2">
    <name type="scientific">Paramecium octaurelia</name>
    <dbReference type="NCBI Taxonomy" id="43137"/>
    <lineage>
        <taxon>Eukaryota</taxon>
        <taxon>Sar</taxon>
        <taxon>Alveolata</taxon>
        <taxon>Ciliophora</taxon>
        <taxon>Intramacronucleata</taxon>
        <taxon>Oligohymenophorea</taxon>
        <taxon>Peniculida</taxon>
        <taxon>Parameciidae</taxon>
        <taxon>Paramecium</taxon>
    </lineage>
</organism>
<reference evidence="1" key="1">
    <citation type="submission" date="2021-01" db="EMBL/GenBank/DDBJ databases">
        <authorList>
            <consortium name="Genoscope - CEA"/>
            <person name="William W."/>
        </authorList>
    </citation>
    <scope>NUCLEOTIDE SEQUENCE</scope>
</reference>
<dbReference type="EMBL" id="CAJJDP010000037">
    <property type="protein sequence ID" value="CAD8159506.1"/>
    <property type="molecule type" value="Genomic_DNA"/>
</dbReference>
<gene>
    <name evidence="1" type="ORF">POCTA_138.1.T0370023</name>
</gene>
<dbReference type="Proteomes" id="UP000683925">
    <property type="component" value="Unassembled WGS sequence"/>
</dbReference>
<sequence>MTEDLNHFAKYQTYSSYLTIYNDTDSHSKTQRLNRNPLEYYTKRGLDPPKTIYGDPAQILNPQAPQKLDQGKEANAVGTIHYFANEIDQLCFEVGKLLQKPQAIKEQLNNKKKISQEQPCSDMQIKSLKQIKSLNNLNPSLQRQYTEQLLQEQQQGLLEYRIDGSLKTNGQKQGLQIVLPPQNQFTDWQSQNVQNQLQRNEKPYLAQQKSVHQLYQRSHKSTMIPDEGTKIVKQNKRTQGSSLTELAFHKDEEIQKAIKILQGGLKK</sequence>
<proteinExistence type="predicted"/>
<evidence type="ECO:0000313" key="1">
    <source>
        <dbReference type="EMBL" id="CAD8159506.1"/>
    </source>
</evidence>
<protein>
    <submittedName>
        <fullName evidence="1">Uncharacterized protein</fullName>
    </submittedName>
</protein>
<comment type="caution">
    <text evidence="1">The sequence shown here is derived from an EMBL/GenBank/DDBJ whole genome shotgun (WGS) entry which is preliminary data.</text>
</comment>
<keyword evidence="2" id="KW-1185">Reference proteome</keyword>
<dbReference type="OrthoDB" id="10305070at2759"/>
<accession>A0A8S1U9Z0</accession>